<name>A0A8J6CDV4_DIALT</name>
<keyword evidence="2" id="KW-0812">Transmembrane</keyword>
<dbReference type="GO" id="GO:0008237">
    <property type="term" value="F:metallopeptidase activity"/>
    <property type="evidence" value="ECO:0007669"/>
    <property type="project" value="InterPro"/>
</dbReference>
<feature type="region of interest" description="Disordered" evidence="1">
    <location>
        <begin position="735"/>
        <end position="796"/>
    </location>
</feature>
<feature type="region of interest" description="Disordered" evidence="1">
    <location>
        <begin position="565"/>
        <end position="595"/>
    </location>
</feature>
<dbReference type="SUPFAM" id="SSF55486">
    <property type="entry name" value="Metalloproteases ('zincins'), catalytic domain"/>
    <property type="match status" value="1"/>
</dbReference>
<reference evidence="4" key="1">
    <citation type="submission" date="2021-05" db="EMBL/GenBank/DDBJ databases">
        <title>The genome of the haptophyte Pavlova lutheri (Diacronema luteri, Pavlovales) - a model for lipid biosynthesis in eukaryotic algae.</title>
        <authorList>
            <person name="Hulatt C.J."/>
            <person name="Posewitz M.C."/>
        </authorList>
    </citation>
    <scope>NUCLEOTIDE SEQUENCE</scope>
    <source>
        <strain evidence="4">NIVA-4/92</strain>
    </source>
</reference>
<comment type="caution">
    <text evidence="4">The sequence shown here is derived from an EMBL/GenBank/DDBJ whole genome shotgun (WGS) entry which is preliminary data.</text>
</comment>
<feature type="signal peptide" evidence="3">
    <location>
        <begin position="1"/>
        <end position="15"/>
    </location>
</feature>
<evidence type="ECO:0000313" key="4">
    <source>
        <dbReference type="EMBL" id="KAG8467496.1"/>
    </source>
</evidence>
<evidence type="ECO:0000256" key="1">
    <source>
        <dbReference type="SAM" id="MobiDB-lite"/>
    </source>
</evidence>
<feature type="compositionally biased region" description="Pro residues" evidence="1">
    <location>
        <begin position="565"/>
        <end position="574"/>
    </location>
</feature>
<protein>
    <recommendedName>
        <fullName evidence="6">Peptidase M12B domain-containing protein</fullName>
    </recommendedName>
</protein>
<evidence type="ECO:0008006" key="6">
    <source>
        <dbReference type="Google" id="ProtNLM"/>
    </source>
</evidence>
<dbReference type="Pfam" id="PF13574">
    <property type="entry name" value="Reprolysin_2"/>
    <property type="match status" value="1"/>
</dbReference>
<evidence type="ECO:0000313" key="5">
    <source>
        <dbReference type="Proteomes" id="UP000751190"/>
    </source>
</evidence>
<evidence type="ECO:0000256" key="3">
    <source>
        <dbReference type="SAM" id="SignalP"/>
    </source>
</evidence>
<dbReference type="InterPro" id="IPR024079">
    <property type="entry name" value="MetalloPept_cat_dom_sf"/>
</dbReference>
<feature type="compositionally biased region" description="Basic and acidic residues" evidence="1">
    <location>
        <begin position="786"/>
        <end position="796"/>
    </location>
</feature>
<dbReference type="Proteomes" id="UP000751190">
    <property type="component" value="Unassembled WGS sequence"/>
</dbReference>
<feature type="transmembrane region" description="Helical" evidence="2">
    <location>
        <begin position="623"/>
        <end position="643"/>
    </location>
</feature>
<keyword evidence="3" id="KW-0732">Signal</keyword>
<dbReference type="EMBL" id="JAGTXO010000006">
    <property type="protein sequence ID" value="KAG8467496.1"/>
    <property type="molecule type" value="Genomic_DNA"/>
</dbReference>
<keyword evidence="5" id="KW-1185">Reference proteome</keyword>
<gene>
    <name evidence="4" type="ORF">KFE25_000812</name>
</gene>
<sequence length="796" mass="83942">MRAALVALLGIAAEARAPLAAYERVADVSTSAFGSYADAATLDLSFSTPSRAFKYALDRVDAEPRARVTVARGNATLAHSPRRAAVYTTTLPDGGWVTAVVRGDGRTHAVIREPDDVLLLDPADEFELRDVGGMREARTRPADMVLHRLSDEPSAGCIAESMLEHSDADAHEHDGHANARAPLGLRRLLQFGGRLAGCPAHLSEVFVGFVADWGYTRRVLGSCAAGCGSAADEVYTHVVGMLASINAVFVEQLGIRVRIDQLIVHESDSPPNSDAAGPNFTPQYTPAGKTIRNTCVGALDGTQTVAPVLVNGVWTVQRIAFTQDIRAHLGAFANWADRFKRGVGIWHLLTDCHPVGPTGTTIGLASIRSACRQRGVDVRFAETGEAYDPAIHTVRLLESSNGSNPHSATNNCQPGHAFCQSASGLSTFTSLSWSLVAHELGHNLGGFHTEEGVMTPIVQANVGFSAQSADDICPFIHGINAQQGASNCFFLALSPFDMLSVISTASSEAFELDGLVYVTLHVRSASRTCASRIAGLLLSTNQTELSDALGYQVVAPPHVVLYVPPSPPPAPPPSGAQLGAREPPTDAAADASETRAESFVESDQGALLSSAELHDGLNEGHTIAISLSSCVLLLCALCGCAALRRRCAAKRRVAAYLPQNAPAPPMPIGLSASFSRRRQRQSGSRSGAAFIAAAALRLLRRPWRTSVAMVWPEQGRNGGDLSFFRSSTASALAAPCGSVDGTSSCSPSARDGRSTRGPSPTTTMRLADPRAQGSLSPMAPLEPDQESGRRESDTGA</sequence>
<dbReference type="AlphaFoldDB" id="A0A8J6CDV4"/>
<dbReference type="Gene3D" id="3.40.390.10">
    <property type="entry name" value="Collagenase (Catalytic Domain)"/>
    <property type="match status" value="1"/>
</dbReference>
<proteinExistence type="predicted"/>
<keyword evidence="2" id="KW-0472">Membrane</keyword>
<organism evidence="4 5">
    <name type="scientific">Diacronema lutheri</name>
    <name type="common">Unicellular marine alga</name>
    <name type="synonym">Monochrysis lutheri</name>
    <dbReference type="NCBI Taxonomy" id="2081491"/>
    <lineage>
        <taxon>Eukaryota</taxon>
        <taxon>Haptista</taxon>
        <taxon>Haptophyta</taxon>
        <taxon>Pavlovophyceae</taxon>
        <taxon>Pavlovales</taxon>
        <taxon>Pavlovaceae</taxon>
        <taxon>Diacronema</taxon>
    </lineage>
</organism>
<keyword evidence="2" id="KW-1133">Transmembrane helix</keyword>
<accession>A0A8J6CDV4</accession>
<evidence type="ECO:0000256" key="2">
    <source>
        <dbReference type="SAM" id="Phobius"/>
    </source>
</evidence>
<feature type="chain" id="PRO_5035299303" description="Peptidase M12B domain-containing protein" evidence="3">
    <location>
        <begin position="16"/>
        <end position="796"/>
    </location>
</feature>